<dbReference type="AlphaFoldDB" id="C9Y8Z8"/>
<proteinExistence type="predicted"/>
<dbReference type="EMBL" id="FN543104">
    <property type="protein sequence ID" value="CBA28180.1"/>
    <property type="molecule type" value="Genomic_DNA"/>
</dbReference>
<name>C9Y8Z8_CURXX</name>
<organism evidence="1">
    <name type="scientific">Curvibacter symbiont subsp. Hydra magnipapillata</name>
    <dbReference type="NCBI Taxonomy" id="667019"/>
    <lineage>
        <taxon>Bacteria</taxon>
        <taxon>Pseudomonadati</taxon>
        <taxon>Pseudomonadota</taxon>
        <taxon>Betaproteobacteria</taxon>
        <taxon>Burkholderiales</taxon>
        <taxon>Comamonadaceae</taxon>
        <taxon>Curvibacter</taxon>
    </lineage>
</organism>
<gene>
    <name evidence="1" type="ORF">Csp_A05990</name>
</gene>
<reference evidence="1" key="1">
    <citation type="journal article" date="2010" name="Nature">
        <title>The dynamic genome of Hydra.</title>
        <authorList>
            <person name="Chapman J.A."/>
            <person name="Kirkness E.F."/>
            <person name="Simakov O."/>
            <person name="Hampson S.E."/>
            <person name="Mitros T."/>
            <person name="Weinmaier T."/>
            <person name="Rattei T."/>
            <person name="Balasubramanian P.G."/>
            <person name="Borman J."/>
            <person name="Busam D."/>
            <person name="Disbennett K."/>
            <person name="Pfannkoch C."/>
            <person name="Sumin N."/>
            <person name="Sutton G."/>
            <person name="Viswanathan L."/>
            <person name="Walenz B."/>
            <person name="Goodstein D.M."/>
            <person name="Hellsten U."/>
            <person name="Kawashima T."/>
            <person name="Prochnik S.E."/>
            <person name="Putnam N.H."/>
            <person name="Shu S."/>
            <person name="Blumberg B."/>
            <person name="Dana C.E."/>
            <person name="Gee L."/>
            <person name="Kibler D.F."/>
            <person name="Law L."/>
            <person name="Lindgens D."/>
            <person name="Martinez D.E."/>
            <person name="Peng J."/>
            <person name="Wigge P.A."/>
            <person name="Bertulat B."/>
            <person name="Guder C."/>
            <person name="Nakamura Y."/>
            <person name="Ozbek S."/>
            <person name="Watanabe H."/>
            <person name="Khalturin K."/>
            <person name="Hemmrich G."/>
            <person name="Franke A."/>
            <person name="Augustin R."/>
            <person name="Fraune S."/>
            <person name="Hayakawa E."/>
            <person name="Hayakawa S."/>
            <person name="Hirose M."/>
            <person name="Hwang J."/>
            <person name="Ikeo K."/>
            <person name="Nishimiya-Fujisawa C."/>
            <person name="Ogura A."/>
            <person name="Takahashi T."/>
            <person name="Steinmetz P.R."/>
            <person name="Zhang X."/>
            <person name="Aufschnaiter R."/>
            <person name="Eder M.K."/>
            <person name="Gorny A.K."/>
            <person name="Salvenmoser W."/>
            <person name="Heimberg A.M."/>
            <person name="Wheeler B.M."/>
            <person name="Peterson K.J."/>
            <person name="Boettger A."/>
            <person name="Tischler P."/>
            <person name="Wolf A."/>
            <person name="Gojobori T."/>
            <person name="Remington K.A."/>
            <person name="Strausberg R.L."/>
            <person name="Venter J."/>
            <person name="Technau U."/>
            <person name="Hobmayer B."/>
            <person name="Bosch T.C."/>
            <person name="Holstein T.W."/>
            <person name="Fujisawa T."/>
            <person name="Bode H.R."/>
            <person name="David C.N."/>
            <person name="Rokhsar D.S."/>
            <person name="Steele R.E."/>
        </authorList>
    </citation>
    <scope>NUCLEOTIDE SEQUENCE</scope>
</reference>
<dbReference type="PANTHER" id="PTHR47515:SF2">
    <property type="entry name" value="INTEGRASE CORE DOMAIN PROTEIN"/>
    <property type="match status" value="1"/>
</dbReference>
<protein>
    <recommendedName>
        <fullName evidence="2">Transposase</fullName>
    </recommendedName>
</protein>
<dbReference type="PANTHER" id="PTHR47515">
    <property type="entry name" value="LOW CALCIUM RESPONSE LOCUS PROTEIN T"/>
    <property type="match status" value="1"/>
</dbReference>
<sequence>MVNAQARLEQARYAVQHGLSQQRACALMRAARSGLYYDLRMPVKDVPVVEAMIDLSWQFPRFGARRINVFLSRQGMKISKDRVWSAAGLQVPPRKKRGRDVARTSPWPMSPLGGNLVWCFDFVRAPLWPVEFSSTPGSFGQSARLRRRELHSGSARPAFNFCRLLAME</sequence>
<evidence type="ECO:0000313" key="1">
    <source>
        <dbReference type="EMBL" id="CBA28180.1"/>
    </source>
</evidence>
<evidence type="ECO:0008006" key="2">
    <source>
        <dbReference type="Google" id="ProtNLM"/>
    </source>
</evidence>
<accession>C9Y8Z8</accession>